<feature type="compositionally biased region" description="Basic and acidic residues" evidence="1">
    <location>
        <begin position="48"/>
        <end position="74"/>
    </location>
</feature>
<evidence type="ECO:0000313" key="2">
    <source>
        <dbReference type="EMBL" id="KAK6766920.1"/>
    </source>
</evidence>
<protein>
    <submittedName>
        <fullName evidence="2">Uncharacterized protein</fullName>
    </submittedName>
</protein>
<feature type="compositionally biased region" description="Polar residues" evidence="1">
    <location>
        <begin position="76"/>
        <end position="85"/>
    </location>
</feature>
<comment type="caution">
    <text evidence="2">The sequence shown here is derived from an EMBL/GenBank/DDBJ whole genome shotgun (WGS) entry which is preliminary data.</text>
</comment>
<keyword evidence="3" id="KW-1185">Reference proteome</keyword>
<accession>A0ABR1EWR6</accession>
<evidence type="ECO:0000313" key="3">
    <source>
        <dbReference type="Proteomes" id="UP001303046"/>
    </source>
</evidence>
<reference evidence="2 3" key="1">
    <citation type="submission" date="2023-08" db="EMBL/GenBank/DDBJ databases">
        <title>A Necator americanus chromosomal reference genome.</title>
        <authorList>
            <person name="Ilik V."/>
            <person name="Petrzelkova K.J."/>
            <person name="Pardy F."/>
            <person name="Fuh T."/>
            <person name="Niatou-Singa F.S."/>
            <person name="Gouil Q."/>
            <person name="Baker L."/>
            <person name="Ritchie M.E."/>
            <person name="Jex A.R."/>
            <person name="Gazzola D."/>
            <person name="Li H."/>
            <person name="Toshio Fujiwara R."/>
            <person name="Zhan B."/>
            <person name="Aroian R.V."/>
            <person name="Pafco B."/>
            <person name="Schwarz E.M."/>
        </authorList>
    </citation>
    <scope>NUCLEOTIDE SEQUENCE [LARGE SCALE GENOMIC DNA]</scope>
    <source>
        <strain evidence="2 3">Aroian</strain>
        <tissue evidence="2">Whole animal</tissue>
    </source>
</reference>
<proteinExistence type="predicted"/>
<organism evidence="2 3">
    <name type="scientific">Necator americanus</name>
    <name type="common">Human hookworm</name>
    <dbReference type="NCBI Taxonomy" id="51031"/>
    <lineage>
        <taxon>Eukaryota</taxon>
        <taxon>Metazoa</taxon>
        <taxon>Ecdysozoa</taxon>
        <taxon>Nematoda</taxon>
        <taxon>Chromadorea</taxon>
        <taxon>Rhabditida</taxon>
        <taxon>Rhabditina</taxon>
        <taxon>Rhabditomorpha</taxon>
        <taxon>Strongyloidea</taxon>
        <taxon>Ancylostomatidae</taxon>
        <taxon>Bunostominae</taxon>
        <taxon>Necator</taxon>
    </lineage>
</organism>
<gene>
    <name evidence="2" type="primary">Necator_chrX.g26448</name>
    <name evidence="2" type="ORF">RB195_026281</name>
</gene>
<feature type="region of interest" description="Disordered" evidence="1">
    <location>
        <begin position="48"/>
        <end position="85"/>
    </location>
</feature>
<name>A0ABR1EWR6_NECAM</name>
<dbReference type="EMBL" id="JAVFWL010000006">
    <property type="protein sequence ID" value="KAK6766920.1"/>
    <property type="molecule type" value="Genomic_DNA"/>
</dbReference>
<dbReference type="Proteomes" id="UP001303046">
    <property type="component" value="Unassembled WGS sequence"/>
</dbReference>
<sequence length="85" mass="9837">MTEGWYPGALRQEMAAETKLTKRKKTTTIFQYIRNTYACIKMNCWRPDAKDAGDQQRPHRSNQKEAKSPTREADGTGQNEFTSEH</sequence>
<evidence type="ECO:0000256" key="1">
    <source>
        <dbReference type="SAM" id="MobiDB-lite"/>
    </source>
</evidence>